<sequence>MKSLCIIPARGGSKRIPRKNIRNFYGEPVISYSIKVALKSGLFDEVMVSTDDDEIAQIALTYGAKVPFKRSQRNASDHATTMEVIEEVLEDYKRLENVNFQYVCCIYPAAPLIQDVHLKLGLEQLKSEAYTCVFPSVVFSSSIWRSYGVDDNGGLSMFWPEHRDTRTQDLKEAYHDAGQWYWFDTEKIVNWDWPNNTGTIILSEMEVQDIDNPSDWRMAEMKFDLNRNQAE</sequence>
<proteinExistence type="predicted"/>
<dbReference type="InterPro" id="IPR003329">
    <property type="entry name" value="Cytidylyl_trans"/>
</dbReference>
<dbReference type="OrthoDB" id="9805604at2"/>
<keyword evidence="2" id="KW-1185">Reference proteome</keyword>
<reference evidence="1" key="1">
    <citation type="submission" date="2016-01" db="EMBL/GenBank/DDBJ databases">
        <title>Genome sequencing of Roseivirga ehrenbergii KMM 6017.</title>
        <authorList>
            <person name="Selvaratnam C."/>
            <person name="Thevarajoo S."/>
            <person name="Goh K.M."/>
            <person name="Ee R."/>
            <person name="Chan K.-G."/>
            <person name="Chong C.S."/>
        </authorList>
    </citation>
    <scope>NUCLEOTIDE SEQUENCE [LARGE SCALE GENOMIC DNA]</scope>
    <source>
        <strain evidence="1">KMM 6017</strain>
    </source>
</reference>
<dbReference type="InterPro" id="IPR050793">
    <property type="entry name" value="CMP-NeuNAc_synthase"/>
</dbReference>
<dbReference type="PANTHER" id="PTHR21485">
    <property type="entry name" value="HAD SUPERFAMILY MEMBERS CMAS AND KDSC"/>
    <property type="match status" value="1"/>
</dbReference>
<dbReference type="RefSeq" id="WP_062591154.1">
    <property type="nucleotide sequence ID" value="NZ_LQZQ01000012.1"/>
</dbReference>
<organism evidence="1 2">
    <name type="scientific">Roseivirga ehrenbergii (strain DSM 102268 / JCM 13514 / KCTC 12282 / NCIMB 14502 / KMM 6017)</name>
    <dbReference type="NCBI Taxonomy" id="279360"/>
    <lineage>
        <taxon>Bacteria</taxon>
        <taxon>Pseudomonadati</taxon>
        <taxon>Bacteroidota</taxon>
        <taxon>Cytophagia</taxon>
        <taxon>Cytophagales</taxon>
        <taxon>Roseivirgaceae</taxon>
        <taxon>Roseivirga</taxon>
    </lineage>
</organism>
<dbReference type="AlphaFoldDB" id="A0A150XEE2"/>
<dbReference type="SUPFAM" id="SSF53448">
    <property type="entry name" value="Nucleotide-diphospho-sugar transferases"/>
    <property type="match status" value="1"/>
</dbReference>
<evidence type="ECO:0000313" key="2">
    <source>
        <dbReference type="Proteomes" id="UP000075583"/>
    </source>
</evidence>
<accession>A0A150XEE2</accession>
<dbReference type="Gene3D" id="3.90.550.10">
    <property type="entry name" value="Spore Coat Polysaccharide Biosynthesis Protein SpsA, Chain A"/>
    <property type="match status" value="1"/>
</dbReference>
<comment type="caution">
    <text evidence="1">The sequence shown here is derived from an EMBL/GenBank/DDBJ whole genome shotgun (WGS) entry which is preliminary data.</text>
</comment>
<protein>
    <submittedName>
        <fullName evidence="1">CMP-N-acetylneuraminic acid synthetase</fullName>
    </submittedName>
</protein>
<gene>
    <name evidence="1" type="ORF">MB14_02250</name>
</gene>
<dbReference type="Pfam" id="PF02348">
    <property type="entry name" value="CTP_transf_3"/>
    <property type="match status" value="1"/>
</dbReference>
<evidence type="ECO:0000313" key="1">
    <source>
        <dbReference type="EMBL" id="KYG77044.1"/>
    </source>
</evidence>
<dbReference type="InterPro" id="IPR020039">
    <property type="entry name" value="PseF"/>
</dbReference>
<dbReference type="InterPro" id="IPR029044">
    <property type="entry name" value="Nucleotide-diphossugar_trans"/>
</dbReference>
<dbReference type="GO" id="GO:0008781">
    <property type="term" value="F:N-acylneuraminate cytidylyltransferase activity"/>
    <property type="evidence" value="ECO:0007669"/>
    <property type="project" value="TreeGrafter"/>
</dbReference>
<dbReference type="EMBL" id="LQZQ01000012">
    <property type="protein sequence ID" value="KYG77044.1"/>
    <property type="molecule type" value="Genomic_DNA"/>
</dbReference>
<name>A0A150XEE2_ROSEK</name>
<dbReference type="CDD" id="cd02513">
    <property type="entry name" value="CMP-NeuAc_Synthase"/>
    <property type="match status" value="1"/>
</dbReference>
<dbReference type="PANTHER" id="PTHR21485:SF6">
    <property type="entry name" value="N-ACYLNEURAMINATE CYTIDYLYLTRANSFERASE-RELATED"/>
    <property type="match status" value="1"/>
</dbReference>
<dbReference type="NCBIfam" id="TIGR03584">
    <property type="entry name" value="PseF"/>
    <property type="match status" value="1"/>
</dbReference>
<dbReference type="STRING" id="279360.MB14_02250"/>
<dbReference type="Proteomes" id="UP000075583">
    <property type="component" value="Unassembled WGS sequence"/>
</dbReference>